<dbReference type="Gene3D" id="1.10.260.40">
    <property type="entry name" value="lambda repressor-like DNA-binding domains"/>
    <property type="match status" value="1"/>
</dbReference>
<accession>A0ABX2Y4J6</accession>
<comment type="caution">
    <text evidence="3">The sequence shown here is derived from an EMBL/GenBank/DDBJ whole genome shotgun (WGS) entry which is preliminary data.</text>
</comment>
<gene>
    <name evidence="3" type="ORF">A8135_08025</name>
</gene>
<dbReference type="PROSITE" id="PS50943">
    <property type="entry name" value="HTH_CROC1"/>
    <property type="match status" value="1"/>
</dbReference>
<reference evidence="3 4" key="1">
    <citation type="submission" date="2016-05" db="EMBL/GenBank/DDBJ databases">
        <authorList>
            <person name="Prochazka B."/>
            <person name="Indra A."/>
            <person name="Hasenberger P."/>
            <person name="Blaschitz M."/>
            <person name="Wagner L."/>
            <person name="Wewalka G."/>
            <person name="Sorschag S."/>
            <person name="Schmid D."/>
            <person name="Ruppitsch W."/>
        </authorList>
    </citation>
    <scope>NUCLEOTIDE SEQUENCE [LARGE SCALE GENOMIC DNA]</scope>
    <source>
        <strain evidence="3 4">974010_12</strain>
    </source>
</reference>
<evidence type="ECO:0000313" key="4">
    <source>
        <dbReference type="Proteomes" id="UP000093336"/>
    </source>
</evidence>
<proteinExistence type="predicted"/>
<protein>
    <recommendedName>
        <fullName evidence="2">HTH cro/C1-type domain-containing protein</fullName>
    </recommendedName>
</protein>
<dbReference type="InterPro" id="IPR001387">
    <property type="entry name" value="Cro/C1-type_HTH"/>
</dbReference>
<dbReference type="Proteomes" id="UP000093336">
    <property type="component" value="Unassembled WGS sequence"/>
</dbReference>
<evidence type="ECO:0000256" key="1">
    <source>
        <dbReference type="SAM" id="MobiDB-lite"/>
    </source>
</evidence>
<evidence type="ECO:0000259" key="2">
    <source>
        <dbReference type="PROSITE" id="PS50943"/>
    </source>
</evidence>
<dbReference type="InterPro" id="IPR010982">
    <property type="entry name" value="Lambda_DNA-bd_dom_sf"/>
</dbReference>
<evidence type="ECO:0000313" key="3">
    <source>
        <dbReference type="EMBL" id="OCH99185.1"/>
    </source>
</evidence>
<keyword evidence="4" id="KW-1185">Reference proteome</keyword>
<dbReference type="EMBL" id="LYOZ01000002">
    <property type="protein sequence ID" value="OCH99185.1"/>
    <property type="molecule type" value="Genomic_DNA"/>
</dbReference>
<organism evidence="3 4">
    <name type="scientific">Legionella jamestowniensis</name>
    <dbReference type="NCBI Taxonomy" id="455"/>
    <lineage>
        <taxon>Bacteria</taxon>
        <taxon>Pseudomonadati</taxon>
        <taxon>Pseudomonadota</taxon>
        <taxon>Gammaproteobacteria</taxon>
        <taxon>Legionellales</taxon>
        <taxon>Legionellaceae</taxon>
        <taxon>Legionella</taxon>
    </lineage>
</organism>
<dbReference type="SUPFAM" id="SSF47413">
    <property type="entry name" value="lambda repressor-like DNA-binding domains"/>
    <property type="match status" value="1"/>
</dbReference>
<dbReference type="CDD" id="cd00093">
    <property type="entry name" value="HTH_XRE"/>
    <property type="match status" value="1"/>
</dbReference>
<feature type="region of interest" description="Disordered" evidence="1">
    <location>
        <begin position="1"/>
        <end position="42"/>
    </location>
</feature>
<name>A0ABX2Y4J6_9GAMM</name>
<feature type="compositionally biased region" description="Polar residues" evidence="1">
    <location>
        <begin position="1"/>
        <end position="11"/>
    </location>
</feature>
<feature type="domain" description="HTH cro/C1-type" evidence="2">
    <location>
        <begin position="63"/>
        <end position="116"/>
    </location>
</feature>
<dbReference type="RefSeq" id="WP_176713825.1">
    <property type="nucleotide sequence ID" value="NZ_LYOZ01000002.1"/>
</dbReference>
<feature type="compositionally biased region" description="Basic and acidic residues" evidence="1">
    <location>
        <begin position="16"/>
        <end position="33"/>
    </location>
</feature>
<sequence>MKTNEESTTSKSKGKTNWDRVKKMTNEEIEKTANSDPDAPLYSKEKLRSMGFKRVNPVQEVDVKFIRGKLKMTQEEFARSFGFKKRTLEGWEQHRREPTGAAKLFLKVIEINPRAVSQALEELHGSNDTLTNQIKKIDSLQKELELNASRSESQRKD</sequence>